<evidence type="ECO:0000256" key="1">
    <source>
        <dbReference type="ARBA" id="ARBA00004651"/>
    </source>
</evidence>
<organism evidence="16 17">
    <name type="scientific">Congzhengia minquanensis</name>
    <dbReference type="NCBI Taxonomy" id="2763657"/>
    <lineage>
        <taxon>Bacteria</taxon>
        <taxon>Bacillati</taxon>
        <taxon>Bacillota</taxon>
        <taxon>Clostridia</taxon>
        <taxon>Eubacteriales</taxon>
        <taxon>Oscillospiraceae</taxon>
        <taxon>Congzhengia</taxon>
    </lineage>
</organism>
<dbReference type="GO" id="GO:0090589">
    <property type="term" value="F:protein-phosphocysteine-trehalose phosphotransferase system transporter activity"/>
    <property type="evidence" value="ECO:0007669"/>
    <property type="project" value="TreeGrafter"/>
</dbReference>
<feature type="transmembrane region" description="Helical" evidence="12">
    <location>
        <begin position="211"/>
        <end position="230"/>
    </location>
</feature>
<feature type="transmembrane region" description="Helical" evidence="12">
    <location>
        <begin position="105"/>
        <end position="135"/>
    </location>
</feature>
<keyword evidence="3" id="KW-1003">Cell membrane</keyword>
<keyword evidence="2" id="KW-0813">Transport</keyword>
<dbReference type="Pfam" id="PF02378">
    <property type="entry name" value="PTS_EIIC"/>
    <property type="match status" value="1"/>
</dbReference>
<dbReference type="InterPro" id="IPR011297">
    <property type="entry name" value="PTS_IIABC_b_glu"/>
</dbReference>
<proteinExistence type="predicted"/>
<evidence type="ECO:0000259" key="13">
    <source>
        <dbReference type="PROSITE" id="PS51093"/>
    </source>
</evidence>
<feature type="transmembrane region" description="Helical" evidence="12">
    <location>
        <begin position="428"/>
        <end position="451"/>
    </location>
</feature>
<accession>A0A926DJJ7</accession>
<feature type="transmembrane region" description="Helical" evidence="12">
    <location>
        <begin position="250"/>
        <end position="278"/>
    </location>
</feature>
<keyword evidence="8" id="KW-0418">Kinase</keyword>
<dbReference type="InterPro" id="IPR036878">
    <property type="entry name" value="Glu_permease_IIB"/>
</dbReference>
<evidence type="ECO:0000256" key="8">
    <source>
        <dbReference type="ARBA" id="ARBA00022777"/>
    </source>
</evidence>
<dbReference type="PROSITE" id="PS01035">
    <property type="entry name" value="PTS_EIIB_TYPE_1_CYS"/>
    <property type="match status" value="1"/>
</dbReference>
<evidence type="ECO:0000256" key="6">
    <source>
        <dbReference type="ARBA" id="ARBA00022683"/>
    </source>
</evidence>
<feature type="active site" description="Phosphocysteine intermediate; for EIIB activity" evidence="11">
    <location>
        <position position="26"/>
    </location>
</feature>
<keyword evidence="6" id="KW-0598">Phosphotransferase system</keyword>
<dbReference type="GO" id="GO:0009401">
    <property type="term" value="P:phosphoenolpyruvate-dependent sugar phosphotransferase system"/>
    <property type="evidence" value="ECO:0007669"/>
    <property type="project" value="UniProtKB-KW"/>
</dbReference>
<keyword evidence="17" id="KW-1185">Reference proteome</keyword>
<dbReference type="GO" id="GO:0008982">
    <property type="term" value="F:protein-N(PI)-phosphohistidine-sugar phosphotransferase activity"/>
    <property type="evidence" value="ECO:0007669"/>
    <property type="project" value="InterPro"/>
</dbReference>
<dbReference type="InterPro" id="IPR003352">
    <property type="entry name" value="PTS_EIIC"/>
</dbReference>
<dbReference type="GO" id="GO:0005886">
    <property type="term" value="C:plasma membrane"/>
    <property type="evidence" value="ECO:0007669"/>
    <property type="project" value="UniProtKB-SubCell"/>
</dbReference>
<evidence type="ECO:0000256" key="11">
    <source>
        <dbReference type="PROSITE-ProRule" id="PRU00421"/>
    </source>
</evidence>
<feature type="domain" description="PTS EIIA type-1" evidence="13">
    <location>
        <begin position="503"/>
        <end position="607"/>
    </location>
</feature>
<dbReference type="AlphaFoldDB" id="A0A926DJJ7"/>
<protein>
    <submittedName>
        <fullName evidence="16">PTS glucose transporter subunit IIA</fullName>
    </submittedName>
</protein>
<keyword evidence="9 12" id="KW-1133">Transmembrane helix</keyword>
<dbReference type="InterPro" id="IPR018113">
    <property type="entry name" value="PTrfase_EIIB_Cys"/>
</dbReference>
<keyword evidence="7 12" id="KW-0812">Transmembrane</keyword>
<evidence type="ECO:0000256" key="7">
    <source>
        <dbReference type="ARBA" id="ARBA00022692"/>
    </source>
</evidence>
<dbReference type="CDD" id="cd00212">
    <property type="entry name" value="PTS_IIB_glc"/>
    <property type="match status" value="1"/>
</dbReference>
<evidence type="ECO:0000313" key="17">
    <source>
        <dbReference type="Proteomes" id="UP000611762"/>
    </source>
</evidence>
<evidence type="ECO:0000256" key="2">
    <source>
        <dbReference type="ARBA" id="ARBA00022448"/>
    </source>
</evidence>
<dbReference type="InterPro" id="IPR001127">
    <property type="entry name" value="PTS_EIIA_1_perm"/>
</dbReference>
<dbReference type="NCBIfam" id="TIGR00830">
    <property type="entry name" value="PTBA"/>
    <property type="match status" value="1"/>
</dbReference>
<dbReference type="GO" id="GO:0015771">
    <property type="term" value="P:trehalose transport"/>
    <property type="evidence" value="ECO:0007669"/>
    <property type="project" value="TreeGrafter"/>
</dbReference>
<dbReference type="FunFam" id="3.30.1360.60:FF:000001">
    <property type="entry name" value="PTS system glucose-specific IIBC component PtsG"/>
    <property type="match status" value="1"/>
</dbReference>
<comment type="subcellular location">
    <subcellularLocation>
        <location evidence="1">Cell membrane</location>
        <topology evidence="1">Multi-pass membrane protein</topology>
    </subcellularLocation>
</comment>
<sequence>MDYKALAKSILHDIGGEENVVSFTHCATRLRFNLKDDNKVDKKHLDATKGVMGVVNKGGQFQVVIGSDVPNVYRELNMMGSFGGTEGEKNETDDRNVFVRILDTIAGIFTPIIPAITGAGILKAFMALLVAFGWIDNTSQTYSILAVFSDAAFYFLPFLIAYSAARKFNCNAVMAMSIAGILLHPNFVTMLNKVKETGDALKFIGIPVTPATYSSSVIPIILAIWLMSYIEPIADKISPKPVKFFTKPLITLVVTGAISITVLGPLGTIIGNGIAAGISFLNNYASWLVPLIIGAVSPLLVMTGTHYGLIPIGINNIATAGFDTIVGPGMLGSNIAQGGAAFAVALRTKSKIMRQEAYSSGITAVCGITEPALYGVNLKLKKPLIAAIIGGAASGLYLGITGVGRYTSGSPGLLALPGYIGTEGFTNITNAVIGSAIALVVSFVAALILGFDDVKDGELATADGGKQQFGDMQAAGGEEKSAGTEILCAPVKGKIIPIEEVKDETFAEKVLGDGAAVLPDTGLVVSPADATVETVFGTNHAVNLVTDGGAELLIHIGIDTVKLKGRHFKPMVKDGEKVKLGQPLIEFDLDKIKEEGYDVTTSVVVTNSGDYAAIDKESGEAVEKKPFLTLTGGNE</sequence>
<dbReference type="PROSITE" id="PS51103">
    <property type="entry name" value="PTS_EIIC_TYPE_1"/>
    <property type="match status" value="1"/>
</dbReference>
<evidence type="ECO:0000256" key="4">
    <source>
        <dbReference type="ARBA" id="ARBA00022597"/>
    </source>
</evidence>
<dbReference type="InterPro" id="IPR001996">
    <property type="entry name" value="PTS_IIB_1"/>
</dbReference>
<dbReference type="PROSITE" id="PS00371">
    <property type="entry name" value="PTS_EIIA_TYPE_1_HIS"/>
    <property type="match status" value="1"/>
</dbReference>
<evidence type="ECO:0000256" key="5">
    <source>
        <dbReference type="ARBA" id="ARBA00022679"/>
    </source>
</evidence>
<evidence type="ECO:0000256" key="12">
    <source>
        <dbReference type="SAM" id="Phobius"/>
    </source>
</evidence>
<feature type="domain" description="PTS EIIC type-1" evidence="15">
    <location>
        <begin position="103"/>
        <end position="465"/>
    </location>
</feature>
<dbReference type="Pfam" id="PF00367">
    <property type="entry name" value="PTS_EIIB"/>
    <property type="match status" value="1"/>
</dbReference>
<dbReference type="NCBIfam" id="TIGR01995">
    <property type="entry name" value="PTS-II-ABC-beta"/>
    <property type="match status" value="1"/>
</dbReference>
<comment type="caution">
    <text evidence="16">The sequence shown here is derived from an EMBL/GenBank/DDBJ whole genome shotgun (WGS) entry which is preliminary data.</text>
</comment>
<evidence type="ECO:0000256" key="3">
    <source>
        <dbReference type="ARBA" id="ARBA00022475"/>
    </source>
</evidence>
<dbReference type="Gene3D" id="3.30.1360.60">
    <property type="entry name" value="Glucose permease domain IIB"/>
    <property type="match status" value="1"/>
</dbReference>
<dbReference type="Proteomes" id="UP000611762">
    <property type="component" value="Unassembled WGS sequence"/>
</dbReference>
<evidence type="ECO:0000259" key="14">
    <source>
        <dbReference type="PROSITE" id="PS51098"/>
    </source>
</evidence>
<keyword evidence="10 12" id="KW-0472">Membrane</keyword>
<evidence type="ECO:0000256" key="9">
    <source>
        <dbReference type="ARBA" id="ARBA00022989"/>
    </source>
</evidence>
<feature type="transmembrane region" description="Helical" evidence="12">
    <location>
        <begin position="284"/>
        <end position="302"/>
    </location>
</feature>
<gene>
    <name evidence="16" type="ORF">H8698_03800</name>
</gene>
<keyword evidence="5" id="KW-0808">Transferase</keyword>
<dbReference type="PROSITE" id="PS51098">
    <property type="entry name" value="PTS_EIIB_TYPE_1"/>
    <property type="match status" value="1"/>
</dbReference>
<name>A0A926DJJ7_9FIRM</name>
<dbReference type="SUPFAM" id="SSF51261">
    <property type="entry name" value="Duplicated hybrid motif"/>
    <property type="match status" value="1"/>
</dbReference>
<dbReference type="FunFam" id="2.70.70.10:FF:000001">
    <property type="entry name" value="PTS system glucose-specific IIA component"/>
    <property type="match status" value="1"/>
</dbReference>
<keyword evidence="4 16" id="KW-0762">Sugar transport</keyword>
<dbReference type="GO" id="GO:0016301">
    <property type="term" value="F:kinase activity"/>
    <property type="evidence" value="ECO:0007669"/>
    <property type="project" value="UniProtKB-KW"/>
</dbReference>
<feature type="domain" description="PTS EIIB type-1" evidence="14">
    <location>
        <begin position="4"/>
        <end position="86"/>
    </location>
</feature>
<dbReference type="InterPro" id="IPR050558">
    <property type="entry name" value="PTS_Sugar-Specific_Components"/>
</dbReference>
<feature type="transmembrane region" description="Helical" evidence="12">
    <location>
        <begin position="141"/>
        <end position="160"/>
    </location>
</feature>
<dbReference type="InterPro" id="IPR011055">
    <property type="entry name" value="Dup_hybrid_motif"/>
</dbReference>
<dbReference type="SUPFAM" id="SSF55604">
    <property type="entry name" value="Glucose permease domain IIB"/>
    <property type="match status" value="1"/>
</dbReference>
<evidence type="ECO:0000313" key="16">
    <source>
        <dbReference type="EMBL" id="MBC8540100.1"/>
    </source>
</evidence>
<feature type="transmembrane region" description="Helical" evidence="12">
    <location>
        <begin position="384"/>
        <end position="408"/>
    </location>
</feature>
<dbReference type="EMBL" id="JACRSU010000001">
    <property type="protein sequence ID" value="MBC8540100.1"/>
    <property type="molecule type" value="Genomic_DNA"/>
</dbReference>
<dbReference type="Gene3D" id="2.70.70.10">
    <property type="entry name" value="Glucose Permease (Domain IIA)"/>
    <property type="match status" value="1"/>
</dbReference>
<reference evidence="16" key="1">
    <citation type="submission" date="2020-08" db="EMBL/GenBank/DDBJ databases">
        <title>Genome public.</title>
        <authorList>
            <person name="Liu C."/>
            <person name="Sun Q."/>
        </authorList>
    </citation>
    <scope>NUCLEOTIDE SEQUENCE</scope>
    <source>
        <strain evidence="16">H8</strain>
    </source>
</reference>
<evidence type="ECO:0000259" key="15">
    <source>
        <dbReference type="PROSITE" id="PS51103"/>
    </source>
</evidence>
<dbReference type="PROSITE" id="PS51093">
    <property type="entry name" value="PTS_EIIA_TYPE_1"/>
    <property type="match status" value="1"/>
</dbReference>
<dbReference type="InterPro" id="IPR013013">
    <property type="entry name" value="PTS_EIIC_1"/>
</dbReference>
<dbReference type="PANTHER" id="PTHR30175:SF1">
    <property type="entry name" value="PTS SYSTEM ARBUTIN-, CELLOBIOSE-, AND SALICIN-SPECIFIC EIIBC COMPONENT-RELATED"/>
    <property type="match status" value="1"/>
</dbReference>
<dbReference type="PANTHER" id="PTHR30175">
    <property type="entry name" value="PHOSPHOTRANSFERASE SYSTEM TRANSPORT PROTEIN"/>
    <property type="match status" value="1"/>
</dbReference>
<dbReference type="RefSeq" id="WP_249311232.1">
    <property type="nucleotide sequence ID" value="NZ_JACRSU010000001.1"/>
</dbReference>
<evidence type="ECO:0000256" key="10">
    <source>
        <dbReference type="ARBA" id="ARBA00023136"/>
    </source>
</evidence>
<dbReference type="Pfam" id="PF00358">
    <property type="entry name" value="PTS_EIIA_1"/>
    <property type="match status" value="1"/>
</dbReference>